<protein>
    <submittedName>
        <fullName evidence="2">Uncharacterized protein</fullName>
    </submittedName>
</protein>
<comment type="caution">
    <text evidence="2">The sequence shown here is derived from an EMBL/GenBank/DDBJ whole genome shotgun (WGS) entry which is preliminary data.</text>
</comment>
<feature type="compositionally biased region" description="Low complexity" evidence="1">
    <location>
        <begin position="335"/>
        <end position="349"/>
    </location>
</feature>
<evidence type="ECO:0000313" key="3">
    <source>
        <dbReference type="Proteomes" id="UP000247498"/>
    </source>
</evidence>
<evidence type="ECO:0000313" key="2">
    <source>
        <dbReference type="EMBL" id="GBF91624.1"/>
    </source>
</evidence>
<keyword evidence="3" id="KW-1185">Reference proteome</keyword>
<feature type="region of interest" description="Disordered" evidence="1">
    <location>
        <begin position="1"/>
        <end position="58"/>
    </location>
</feature>
<reference evidence="2 3" key="1">
    <citation type="journal article" date="2018" name="Sci. Rep.">
        <title>Raphidocelis subcapitata (=Pseudokirchneriella subcapitata) provides an insight into genome evolution and environmental adaptations in the Sphaeropleales.</title>
        <authorList>
            <person name="Suzuki S."/>
            <person name="Yamaguchi H."/>
            <person name="Nakajima N."/>
            <person name="Kawachi M."/>
        </authorList>
    </citation>
    <scope>NUCLEOTIDE SEQUENCE [LARGE SCALE GENOMIC DNA]</scope>
    <source>
        <strain evidence="2 3">NIES-35</strain>
    </source>
</reference>
<dbReference type="AlphaFoldDB" id="A0A2V0NVG0"/>
<dbReference type="InParanoid" id="A0A2V0NVG0"/>
<dbReference type="Proteomes" id="UP000247498">
    <property type="component" value="Unassembled WGS sequence"/>
</dbReference>
<name>A0A2V0NVG0_9CHLO</name>
<dbReference type="OrthoDB" id="513676at2759"/>
<dbReference type="PANTHER" id="PTHR34801">
    <property type="entry name" value="EXPRESSED PROTEIN"/>
    <property type="match status" value="1"/>
</dbReference>
<feature type="region of interest" description="Disordered" evidence="1">
    <location>
        <begin position="82"/>
        <end position="101"/>
    </location>
</feature>
<gene>
    <name evidence="2" type="ORF">Rsub_04364</name>
</gene>
<feature type="compositionally biased region" description="Low complexity" evidence="1">
    <location>
        <begin position="28"/>
        <end position="38"/>
    </location>
</feature>
<feature type="region of interest" description="Disordered" evidence="1">
    <location>
        <begin position="234"/>
        <end position="355"/>
    </location>
</feature>
<feature type="compositionally biased region" description="Low complexity" evidence="1">
    <location>
        <begin position="263"/>
        <end position="278"/>
    </location>
</feature>
<dbReference type="EMBL" id="BDRX01000025">
    <property type="protein sequence ID" value="GBF91624.1"/>
    <property type="molecule type" value="Genomic_DNA"/>
</dbReference>
<evidence type="ECO:0000256" key="1">
    <source>
        <dbReference type="SAM" id="MobiDB-lite"/>
    </source>
</evidence>
<proteinExistence type="predicted"/>
<feature type="compositionally biased region" description="Pro residues" evidence="1">
    <location>
        <begin position="86"/>
        <end position="95"/>
    </location>
</feature>
<feature type="compositionally biased region" description="Gly residues" evidence="1">
    <location>
        <begin position="318"/>
        <end position="334"/>
    </location>
</feature>
<accession>A0A2V0NVG0</accession>
<dbReference type="PANTHER" id="PTHR34801:SF2">
    <property type="entry name" value="EXPRESSED PROTEIN"/>
    <property type="match status" value="1"/>
</dbReference>
<organism evidence="2 3">
    <name type="scientific">Raphidocelis subcapitata</name>
    <dbReference type="NCBI Taxonomy" id="307507"/>
    <lineage>
        <taxon>Eukaryota</taxon>
        <taxon>Viridiplantae</taxon>
        <taxon>Chlorophyta</taxon>
        <taxon>core chlorophytes</taxon>
        <taxon>Chlorophyceae</taxon>
        <taxon>CS clade</taxon>
        <taxon>Sphaeropleales</taxon>
        <taxon>Selenastraceae</taxon>
        <taxon>Raphidocelis</taxon>
    </lineage>
</organism>
<sequence length="457" mass="46048">MPPLSPWVPGGARRSLAPAGGVARWRRTAPATAPRAAAAPPPEPLSAAAAEPLPPPAAAPLRRRSALALLAAAAAAAASPAAAADAPPPPPPPPASAWAGVGVGEVGGTLNDCADSALSCASSMSEDAAHFTAPWEWDAPDRAAAVEQLISVATGGQYDPGLSRDALNGSVGISRGDAAKFILGTTLTSIQGRPPPARPERRRRAEFVAFGGRLMDRHTAADGSEYVWVAFGLPDEEGSSSSSSSDEDGGGGEGEGGARRSEAGAAAGREAAAAAVAAGGAGQEEEDSSSSSSSSSSDEEETGDAGKGGKEAASAAAGPGGGGGGSSRPEGAGGSRSAAAAAAAAAPQKGGRRADPSSAIDVEFLFLADDSVVNVRAASRAEPGIASGRLALSFEKGIVFERNRAREQLEELRKALRWELIPVLSNDDVKFNSDRPLFFERLYQPFLSPGLRQQREP</sequence>